<dbReference type="SMART" id="SM01149">
    <property type="entry name" value="DUF1237"/>
    <property type="match status" value="1"/>
</dbReference>
<sequence>MSIQETMDDFLEMLKEQTKECPHLMELFTTCYTNTLDTTVKRMENNTTHVITGDIPAMWLRDSAAQLRPYIFLAKENEEVRELIAGLVRRQFFCICIDEYANAFNDSPSGACWEKDDPNQNPWVWERKFEVDSLCYPIQLAYLLWKNTGCTTQFNEDFQSGVQKILEVFRTEQHHEEKSSYRFCRHNGYYRDTLSRDGKGALVKSGTGLIWSGFRPSDDACTYGYLIPSNMFAVTVLGYLEKIERKIYGNGEIAEAAKALKEEVHTAIETIGKTFTEEFGMVYAYETDGFGMYNLMDDANVPSLLAMNYLGYPSDKEVEANTRRLLLSEANPFYFKGAKAAGIGSPHTPSNYIWHIAMAVQGLTTGDREEKRRILENMAATTGGKGVMHEGFCCEDDTRYTREWFSWANAMYAELFLNYLGYTLDK</sequence>
<keyword evidence="2" id="KW-1185">Reference proteome</keyword>
<evidence type="ECO:0000313" key="2">
    <source>
        <dbReference type="Proteomes" id="UP000822142"/>
    </source>
</evidence>
<accession>A0ABX2I8R1</accession>
<dbReference type="Proteomes" id="UP000822142">
    <property type="component" value="Unassembled WGS sequence"/>
</dbReference>
<comment type="caution">
    <text evidence="1">The sequence shown here is derived from an EMBL/GenBank/DDBJ whole genome shotgun (WGS) entry which is preliminary data.</text>
</comment>
<dbReference type="Pfam" id="PF06824">
    <property type="entry name" value="Glyco_hydro_125"/>
    <property type="match status" value="1"/>
</dbReference>
<dbReference type="RefSeq" id="WP_173748927.1">
    <property type="nucleotide sequence ID" value="NZ_JAAITA010000006.1"/>
</dbReference>
<proteinExistence type="predicted"/>
<dbReference type="PIRSF" id="PIRSF028846">
    <property type="entry name" value="UCP028846"/>
    <property type="match status" value="1"/>
</dbReference>
<dbReference type="PANTHER" id="PTHR31047">
    <property type="entry name" value="MEIOTICALLY UP-REGULATED GENE 157 PROTEIN"/>
    <property type="match status" value="1"/>
</dbReference>
<gene>
    <name evidence="1" type="ORF">G5A70_06875</name>
</gene>
<keyword evidence="1" id="KW-0378">Hydrolase</keyword>
<reference evidence="1 2" key="1">
    <citation type="journal article" date="2020" name="Cell Host Microbe">
        <title>Functional and Genomic Variation between Human-Derived Isolates of Lachnospiraceae Reveals Inter- and Intra-Species Diversity.</title>
        <authorList>
            <person name="Sorbara M.T."/>
            <person name="Littmann E.R."/>
            <person name="Fontana E."/>
            <person name="Moody T.U."/>
            <person name="Kohout C.E."/>
            <person name="Gjonbalaj M."/>
            <person name="Eaton V."/>
            <person name="Seok R."/>
            <person name="Leiner I.M."/>
            <person name="Pamer E.G."/>
        </authorList>
    </citation>
    <scope>NUCLEOTIDE SEQUENCE [LARGE SCALE GENOMIC DNA]</scope>
    <source>
        <strain evidence="1 2">MSK.15.26</strain>
    </source>
</reference>
<dbReference type="InterPro" id="IPR012341">
    <property type="entry name" value="6hp_glycosidase-like_sf"/>
</dbReference>
<dbReference type="Gene3D" id="1.50.10.10">
    <property type="match status" value="1"/>
</dbReference>
<organism evidence="1 2">
    <name type="scientific">Blautia hansenii</name>
    <name type="common">Ruminococcus hansenii</name>
    <dbReference type="NCBI Taxonomy" id="1322"/>
    <lineage>
        <taxon>Bacteria</taxon>
        <taxon>Bacillati</taxon>
        <taxon>Bacillota</taxon>
        <taxon>Clostridia</taxon>
        <taxon>Lachnospirales</taxon>
        <taxon>Lachnospiraceae</taxon>
        <taxon>Blautia</taxon>
    </lineage>
</organism>
<dbReference type="SUPFAM" id="SSF48208">
    <property type="entry name" value="Six-hairpin glycosidases"/>
    <property type="match status" value="1"/>
</dbReference>
<protein>
    <submittedName>
        <fullName evidence="1">Glycoside hydrolase family 125 protein</fullName>
    </submittedName>
</protein>
<dbReference type="GO" id="GO:0016787">
    <property type="term" value="F:hydrolase activity"/>
    <property type="evidence" value="ECO:0007669"/>
    <property type="project" value="UniProtKB-KW"/>
</dbReference>
<dbReference type="PANTHER" id="PTHR31047:SF0">
    <property type="entry name" value="MEIOTICALLY UP-REGULATED GENE 157 PROTEIN"/>
    <property type="match status" value="1"/>
</dbReference>
<dbReference type="InterPro" id="IPR008928">
    <property type="entry name" value="6-hairpin_glycosidase_sf"/>
</dbReference>
<dbReference type="InterPro" id="IPR008313">
    <property type="entry name" value="GH125"/>
</dbReference>
<evidence type="ECO:0000313" key="1">
    <source>
        <dbReference type="EMBL" id="NSJ85899.1"/>
    </source>
</evidence>
<dbReference type="EMBL" id="JAAITA010000006">
    <property type="protein sequence ID" value="NSJ85899.1"/>
    <property type="molecule type" value="Genomic_DNA"/>
</dbReference>
<name>A0ABX2I8R1_BLAHA</name>